<dbReference type="Proteomes" id="UP000672009">
    <property type="component" value="Chromosome"/>
</dbReference>
<dbReference type="SUPFAM" id="SSF47226">
    <property type="entry name" value="Histidine-containing phosphotransfer domain, HPT domain"/>
    <property type="match status" value="1"/>
</dbReference>
<organism evidence="1 2">
    <name type="scientific">Thiothrix unzii</name>
    <dbReference type="NCBI Taxonomy" id="111769"/>
    <lineage>
        <taxon>Bacteria</taxon>
        <taxon>Pseudomonadati</taxon>
        <taxon>Pseudomonadota</taxon>
        <taxon>Gammaproteobacteria</taxon>
        <taxon>Thiotrichales</taxon>
        <taxon>Thiotrichaceae</taxon>
        <taxon>Thiothrix</taxon>
    </lineage>
</organism>
<proteinExistence type="predicted"/>
<dbReference type="Gene3D" id="1.20.120.160">
    <property type="entry name" value="HPT domain"/>
    <property type="match status" value="1"/>
</dbReference>
<dbReference type="GO" id="GO:0000160">
    <property type="term" value="P:phosphorelay signal transduction system"/>
    <property type="evidence" value="ECO:0007669"/>
    <property type="project" value="InterPro"/>
</dbReference>
<dbReference type="InterPro" id="IPR036641">
    <property type="entry name" value="HPT_dom_sf"/>
</dbReference>
<evidence type="ECO:0000313" key="2">
    <source>
        <dbReference type="Proteomes" id="UP000672009"/>
    </source>
</evidence>
<dbReference type="RefSeq" id="WP_210218393.1">
    <property type="nucleotide sequence ID" value="NZ_CP072793.1"/>
</dbReference>
<protein>
    <recommendedName>
        <fullName evidence="3">HPt domain-containing protein</fullName>
    </recommendedName>
</protein>
<gene>
    <name evidence="1" type="ORF">J9260_14295</name>
</gene>
<evidence type="ECO:0008006" key="3">
    <source>
        <dbReference type="Google" id="ProtNLM"/>
    </source>
</evidence>
<name>A0A975F8C0_9GAMM</name>
<dbReference type="KEGG" id="tun:J9260_14295"/>
<dbReference type="EMBL" id="CP072793">
    <property type="protein sequence ID" value="QTR52861.1"/>
    <property type="molecule type" value="Genomic_DNA"/>
</dbReference>
<evidence type="ECO:0000313" key="1">
    <source>
        <dbReference type="EMBL" id="QTR52861.1"/>
    </source>
</evidence>
<accession>A0A975F8C0</accession>
<reference evidence="1" key="1">
    <citation type="submission" date="2021-04" db="EMBL/GenBank/DDBJ databases">
        <title>Genomics, taxonomy and metabolism of representatives of sulfur bacteria of the genus Thiothrix: Thiothrix fructosivorans QT, Thiothrix unzii A1T and three new species, Thiothrix subterranea sp. nov., Thiothrix litoralis sp. nov. and 'Candidatus Thiothrix anitrata' sp. nov.</title>
        <authorList>
            <person name="Ravin N.V."/>
            <person name="Smolyakov D."/>
            <person name="Rudenko T.S."/>
            <person name="Mardanov A.V."/>
            <person name="Beletsky A.V."/>
            <person name="Markov N.D."/>
            <person name="Fomenkov A.I."/>
            <person name="Roberts R.J."/>
            <person name="Karnachuk O.V."/>
            <person name="Novikov A."/>
            <person name="Grabovich M.Y."/>
        </authorList>
    </citation>
    <scope>NUCLEOTIDE SEQUENCE</scope>
    <source>
        <strain evidence="1">A1</strain>
    </source>
</reference>
<sequence>MDILLESLGAAGAKQFLRASLPHIQQYHANLLAAMSAQDWAAAASCAHLLKGTAALYATQEFISLLEKIIKKDDETIKTTQFLETLQMAINTTESRININLS</sequence>
<keyword evidence="2" id="KW-1185">Reference proteome</keyword>
<dbReference type="AlphaFoldDB" id="A0A975F8C0"/>